<dbReference type="EMBL" id="BTRK01000002">
    <property type="protein sequence ID" value="GMR37099.1"/>
    <property type="molecule type" value="Genomic_DNA"/>
</dbReference>
<evidence type="ECO:0000313" key="2">
    <source>
        <dbReference type="Proteomes" id="UP001328107"/>
    </source>
</evidence>
<reference evidence="2" key="1">
    <citation type="submission" date="2022-10" db="EMBL/GenBank/DDBJ databases">
        <title>Genome assembly of Pristionchus species.</title>
        <authorList>
            <person name="Yoshida K."/>
            <person name="Sommer R.J."/>
        </authorList>
    </citation>
    <scope>NUCLEOTIDE SEQUENCE [LARGE SCALE GENOMIC DNA]</scope>
    <source>
        <strain evidence="2">RS5460</strain>
    </source>
</reference>
<comment type="caution">
    <text evidence="1">The sequence shown here is derived from an EMBL/GenBank/DDBJ whole genome shotgun (WGS) entry which is preliminary data.</text>
</comment>
<organism evidence="1 2">
    <name type="scientific">Pristionchus mayeri</name>
    <dbReference type="NCBI Taxonomy" id="1317129"/>
    <lineage>
        <taxon>Eukaryota</taxon>
        <taxon>Metazoa</taxon>
        <taxon>Ecdysozoa</taxon>
        <taxon>Nematoda</taxon>
        <taxon>Chromadorea</taxon>
        <taxon>Rhabditida</taxon>
        <taxon>Rhabditina</taxon>
        <taxon>Diplogasteromorpha</taxon>
        <taxon>Diplogasteroidea</taxon>
        <taxon>Neodiplogasteridae</taxon>
        <taxon>Pristionchus</taxon>
    </lineage>
</organism>
<protein>
    <submittedName>
        <fullName evidence="1">Uncharacterized protein</fullName>
    </submittedName>
</protein>
<feature type="non-terminal residue" evidence="1">
    <location>
        <position position="1"/>
    </location>
</feature>
<name>A0AAN5CCA1_9BILA</name>
<dbReference type="AlphaFoldDB" id="A0AAN5CCA1"/>
<keyword evidence="2" id="KW-1185">Reference proteome</keyword>
<proteinExistence type="predicted"/>
<accession>A0AAN5CCA1</accession>
<dbReference type="Proteomes" id="UP001328107">
    <property type="component" value="Unassembled WGS sequence"/>
</dbReference>
<feature type="non-terminal residue" evidence="1">
    <location>
        <position position="72"/>
    </location>
</feature>
<gene>
    <name evidence="1" type="ORF">PMAYCL1PPCAC_07294</name>
</gene>
<sequence length="72" mass="7905">LQCIFDEISFLHLSYNFDFVSLAASSLNCLLRIFPAADLGISATNLTPPVICLYSDTLWATNLMTSSSVRDS</sequence>
<evidence type="ECO:0000313" key="1">
    <source>
        <dbReference type="EMBL" id="GMR37099.1"/>
    </source>
</evidence>